<evidence type="ECO:0000256" key="1">
    <source>
        <dbReference type="SAM" id="SignalP"/>
    </source>
</evidence>
<feature type="chain" id="PRO_5045196315" description="Alginate export domain-containing protein" evidence="1">
    <location>
        <begin position="29"/>
        <end position="487"/>
    </location>
</feature>
<organism evidence="2 3">
    <name type="scientific">Ferrimonas gelatinilytica</name>
    <dbReference type="NCBI Taxonomy" id="1255257"/>
    <lineage>
        <taxon>Bacteria</taxon>
        <taxon>Pseudomonadati</taxon>
        <taxon>Pseudomonadota</taxon>
        <taxon>Gammaproteobacteria</taxon>
        <taxon>Alteromonadales</taxon>
        <taxon>Ferrimonadaceae</taxon>
        <taxon>Ferrimonas</taxon>
    </lineage>
</organism>
<dbReference type="SUPFAM" id="SSF56935">
    <property type="entry name" value="Porins"/>
    <property type="match status" value="1"/>
</dbReference>
<protein>
    <recommendedName>
        <fullName evidence="4">Alginate export domain-containing protein</fullName>
    </recommendedName>
</protein>
<keyword evidence="1" id="KW-0732">Signal</keyword>
<sequence length="487" mass="54108">MNTDPKSIPRLTALASIVAVLLSPVTLAEESKLDPDAAAEYLSHHIVDPNPIHTPSERKEEDSGGALSIWKNDEGSFFTGTLKAITGYFGQNNSWYGRSEENLGGRSSGWWEWVVHPGLETKFVFNGGSEFYGRLSGVGATSSGLDAGGSNLDSDNTGSDMRVEDAYIGWRSGSLFADIDENFLDISVGRQSYAAGTGFLFYSQSSNGGDRGAYWIGERHAADFSALVRFTVGGFQGDLIYFEADDSSDARNEVSGITLDYNFKRGGSIGGGYYNLSADDALRDGMDVYDIRFVFKPFEAFSDVEYMNSFTIEGEYVYEENSNLLEANGWYLSAGYSWDNAAWTPSLSYRYAAFEGDDPNTEIVEDFDPLYYGFNDWGTWYQGEILGEYVLANSNLNSHMVRLNLAPTDTLMLNLLYFNFMVDEPQSFGVTNDNFADEFNLAIDWLTNDNLSFSAVFAYTNPNEGAKQYTGGDDGWFYTMLYAQFEY</sequence>
<evidence type="ECO:0000313" key="3">
    <source>
        <dbReference type="Proteomes" id="UP001501600"/>
    </source>
</evidence>
<proteinExistence type="predicted"/>
<dbReference type="RefSeq" id="WP_345316049.1">
    <property type="nucleotide sequence ID" value="NZ_BAABLF010000006.1"/>
</dbReference>
<dbReference type="Proteomes" id="UP001501600">
    <property type="component" value="Unassembled WGS sequence"/>
</dbReference>
<comment type="caution">
    <text evidence="2">The sequence shown here is derived from an EMBL/GenBank/DDBJ whole genome shotgun (WGS) entry which is preliminary data.</text>
</comment>
<accession>A0ABP9S051</accession>
<keyword evidence="3" id="KW-1185">Reference proteome</keyword>
<gene>
    <name evidence="2" type="ORF">GCM10025772_11060</name>
</gene>
<evidence type="ECO:0000313" key="2">
    <source>
        <dbReference type="EMBL" id="GAA5189217.1"/>
    </source>
</evidence>
<evidence type="ECO:0008006" key="4">
    <source>
        <dbReference type="Google" id="ProtNLM"/>
    </source>
</evidence>
<name>A0ABP9S051_9GAMM</name>
<reference evidence="3" key="1">
    <citation type="journal article" date="2019" name="Int. J. Syst. Evol. Microbiol.">
        <title>The Global Catalogue of Microorganisms (GCM) 10K type strain sequencing project: providing services to taxonomists for standard genome sequencing and annotation.</title>
        <authorList>
            <consortium name="The Broad Institute Genomics Platform"/>
            <consortium name="The Broad Institute Genome Sequencing Center for Infectious Disease"/>
            <person name="Wu L."/>
            <person name="Ma J."/>
        </authorList>
    </citation>
    <scope>NUCLEOTIDE SEQUENCE [LARGE SCALE GENOMIC DNA]</scope>
    <source>
        <strain evidence="3">JCM 18720</strain>
    </source>
</reference>
<feature type="signal peptide" evidence="1">
    <location>
        <begin position="1"/>
        <end position="28"/>
    </location>
</feature>
<dbReference type="EMBL" id="BAABLF010000006">
    <property type="protein sequence ID" value="GAA5189217.1"/>
    <property type="molecule type" value="Genomic_DNA"/>
</dbReference>